<reference evidence="1 2" key="1">
    <citation type="journal article" date="2014" name="Syst. Appl. Microbiol.">
        <title>Complete genomes of freshwater sulfur oxidizers Sulfuricella denitrificans skB26 and Sulfuritalea hydrogenivorans sk43H: genetic insights into the sulfur oxidation pathway of betaproteobacteria.</title>
        <authorList>
            <person name="Watanabe T."/>
            <person name="Kojima H."/>
            <person name="Fukui M."/>
        </authorList>
    </citation>
    <scope>NUCLEOTIDE SEQUENCE [LARGE SCALE GENOMIC DNA]</scope>
    <source>
        <strain evidence="1">DSM22779</strain>
    </source>
</reference>
<evidence type="ECO:0000313" key="1">
    <source>
        <dbReference type="EMBL" id="BAO29757.1"/>
    </source>
</evidence>
<gene>
    <name evidence="1" type="ORF">SUTH_01965</name>
</gene>
<dbReference type="Proteomes" id="UP000031637">
    <property type="component" value="Chromosome"/>
</dbReference>
<dbReference type="KEGG" id="shd:SUTH_01965"/>
<accession>W0SFM0</accession>
<evidence type="ECO:0008006" key="3">
    <source>
        <dbReference type="Google" id="ProtNLM"/>
    </source>
</evidence>
<dbReference type="RefSeq" id="WP_148312906.1">
    <property type="nucleotide sequence ID" value="NZ_AP012547.1"/>
</dbReference>
<protein>
    <recommendedName>
        <fullName evidence="3">DUF1918 domain-containing protein</fullName>
    </recommendedName>
</protein>
<dbReference type="HOGENOM" id="CLU_2829672_0_0_4"/>
<sequence>MSALRIDDHVRCRMVTPDGPLSITGEIIKIFPAGQSYWLHVRQGDGAVRMVYEATTQIETLDLEAA</sequence>
<proteinExistence type="predicted"/>
<dbReference type="EMBL" id="AP012547">
    <property type="protein sequence ID" value="BAO29757.1"/>
    <property type="molecule type" value="Genomic_DNA"/>
</dbReference>
<dbReference type="AlphaFoldDB" id="W0SFM0"/>
<name>W0SFM0_9PROT</name>
<evidence type="ECO:0000313" key="2">
    <source>
        <dbReference type="Proteomes" id="UP000031637"/>
    </source>
</evidence>
<keyword evidence="2" id="KW-1185">Reference proteome</keyword>
<organism evidence="1 2">
    <name type="scientific">Sulfuritalea hydrogenivorans sk43H</name>
    <dbReference type="NCBI Taxonomy" id="1223802"/>
    <lineage>
        <taxon>Bacteria</taxon>
        <taxon>Pseudomonadati</taxon>
        <taxon>Pseudomonadota</taxon>
        <taxon>Betaproteobacteria</taxon>
        <taxon>Nitrosomonadales</taxon>
        <taxon>Sterolibacteriaceae</taxon>
        <taxon>Sulfuritalea</taxon>
    </lineage>
</organism>